<evidence type="ECO:0000313" key="3">
    <source>
        <dbReference type="EMBL" id="EGN57348.1"/>
    </source>
</evidence>
<dbReference type="STRING" id="688246.Premu_1948"/>
<evidence type="ECO:0000256" key="1">
    <source>
        <dbReference type="SAM" id="Coils"/>
    </source>
</evidence>
<sequence length="357" mass="41586">MTSRALGWTYGINGDTLEKNYKNILSDYRSWNQKDHAEEWVLKEENPGHRLGIDETSIGNDVYTILHNKAAHGKKGAVVAMVKGTKPDDVAKIINQIPLEERVKVTSITMDLSDSMRSIAGLCFPKARVTRDCFHVIKNCGGAIDEIRLRLKREAVKRLRKLLTGFKQKLERLDKQRKAYKDRMKRKYGKKWRKSNRGRKPMRKNSRFTPPRLANGETLIEVLTKCSKQLLKSREKWSLYQEARAKILFKFYPKLEEAYNLINKLRSIFRSTTLTKETAKVKFEEWYKEVNACTLREIKAVRDTVKFYEDEILNYFIDRDTNASAESLNSKIKCFRSELKGVNDVPFFVYRVVTVLG</sequence>
<gene>
    <name evidence="3" type="ORF">Premu_1948</name>
    <name evidence="4" type="ORF">Premu_2081</name>
</gene>
<dbReference type="Proteomes" id="UP000002772">
    <property type="component" value="Unassembled WGS sequence"/>
</dbReference>
<dbReference type="Pfam" id="PF01610">
    <property type="entry name" value="DDE_Tnp_ISL3"/>
    <property type="match status" value="1"/>
</dbReference>
<keyword evidence="5" id="KW-1185">Reference proteome</keyword>
<dbReference type="AlphaFoldDB" id="F8N6W3"/>
<dbReference type="HOGENOM" id="CLU_042767_0_0_10"/>
<organism evidence="3 5">
    <name type="scientific">Hallella multisaccharivorax DSM 17128</name>
    <dbReference type="NCBI Taxonomy" id="688246"/>
    <lineage>
        <taxon>Bacteria</taxon>
        <taxon>Pseudomonadati</taxon>
        <taxon>Bacteroidota</taxon>
        <taxon>Bacteroidia</taxon>
        <taxon>Bacteroidales</taxon>
        <taxon>Prevotellaceae</taxon>
        <taxon>Hallella</taxon>
    </lineage>
</organism>
<proteinExistence type="predicted"/>
<dbReference type="PANTHER" id="PTHR33498">
    <property type="entry name" value="TRANSPOSASE FOR INSERTION SEQUENCE ELEMENT IS1557"/>
    <property type="match status" value="1"/>
</dbReference>
<reference evidence="3" key="2">
    <citation type="submission" date="2011-05" db="EMBL/GenBank/DDBJ databases">
        <title>The draft genome of Prevotella multisaccharivorax DSM 17128.</title>
        <authorList>
            <consortium name="US DOE Joint Genome Institute (JGI-PGF)"/>
            <person name="Lucas S."/>
            <person name="Copeland A."/>
            <person name="Lapidus A."/>
            <person name="Bruce D."/>
            <person name="Goodwin L."/>
            <person name="Pitluck S."/>
            <person name="Kyrpides N."/>
            <person name="Mavromatis K."/>
            <person name="Ivanova N."/>
            <person name="Mikhailova N."/>
            <person name="Pagani I."/>
            <person name="Zhang X."/>
            <person name="Misra M."/>
            <person name="Detter J.C."/>
            <person name="Tapia R."/>
            <person name="Han C."/>
            <person name="Land M."/>
            <person name="Hauser L."/>
            <person name="Markowitz V."/>
            <person name="Cheng J.-F."/>
            <person name="Hugenholtz P."/>
            <person name="Woyke T."/>
            <person name="Wu D."/>
            <person name="Gronow S."/>
            <person name="Wellnitz S."/>
            <person name="Brambilla E."/>
            <person name="Klenk H.-P."/>
            <person name="Eisen J.A."/>
        </authorList>
    </citation>
    <scope>NUCLEOTIDE SEQUENCE</scope>
    <source>
        <strain evidence="3">DSM 17128</strain>
    </source>
</reference>
<name>F8N6W3_9BACT</name>
<dbReference type="InterPro" id="IPR002560">
    <property type="entry name" value="Transposase_DDE"/>
</dbReference>
<feature type="coiled-coil region" evidence="1">
    <location>
        <begin position="156"/>
        <end position="190"/>
    </location>
</feature>
<evidence type="ECO:0000259" key="2">
    <source>
        <dbReference type="Pfam" id="PF01610"/>
    </source>
</evidence>
<reference evidence="5" key="1">
    <citation type="journal article" date="2011" name="Stand. Genomic Sci.">
        <title>Non-contiguous finished genome sequence of the opportunistic oral pathogen Prevotella multisaccharivorax type strain (PPPA20).</title>
        <authorList>
            <person name="Pati A."/>
            <person name="Gronow S."/>
            <person name="Lu M."/>
            <person name="Lapidus A."/>
            <person name="Nolan M."/>
            <person name="Lucas S."/>
            <person name="Hammon N."/>
            <person name="Deshpande S."/>
            <person name="Cheng J.F."/>
            <person name="Tapia R."/>
            <person name="Han C."/>
            <person name="Goodwin L."/>
            <person name="Pitluck S."/>
            <person name="Liolios K."/>
            <person name="Pagani I."/>
            <person name="Mavromatis K."/>
            <person name="Mikhailova N."/>
            <person name="Huntemann M."/>
            <person name="Chen A."/>
            <person name="Palaniappan K."/>
            <person name="Land M."/>
            <person name="Hauser L."/>
            <person name="Detter J.C."/>
            <person name="Brambilla E.M."/>
            <person name="Rohde M."/>
            <person name="Goker M."/>
            <person name="Woyke T."/>
            <person name="Bristow J."/>
            <person name="Eisen J.A."/>
            <person name="Markowitz V."/>
            <person name="Hugenholtz P."/>
            <person name="Kyrpides N.C."/>
            <person name="Klenk H.P."/>
            <person name="Ivanova N."/>
        </authorList>
    </citation>
    <scope>NUCLEOTIDE SEQUENCE [LARGE SCALE GENOMIC DNA]</scope>
    <source>
        <strain evidence="5">DSM 17128</strain>
    </source>
</reference>
<dbReference type="InterPro" id="IPR047951">
    <property type="entry name" value="Transpos_ISL3"/>
</dbReference>
<dbReference type="PANTHER" id="PTHR33498:SF1">
    <property type="entry name" value="TRANSPOSASE FOR INSERTION SEQUENCE ELEMENT IS1557"/>
    <property type="match status" value="1"/>
</dbReference>
<accession>F8N6W3</accession>
<dbReference type="OrthoDB" id="2110692at2"/>
<evidence type="ECO:0000313" key="4">
    <source>
        <dbReference type="EMBL" id="EGN57475.1"/>
    </source>
</evidence>
<protein>
    <submittedName>
        <fullName evidence="3">Transposase IS204/IS1001/IS1096/IS1165 family protein</fullName>
    </submittedName>
</protein>
<dbReference type="eggNOG" id="COG3464">
    <property type="taxonomic scope" value="Bacteria"/>
</dbReference>
<keyword evidence="1" id="KW-0175">Coiled coil</keyword>
<dbReference type="EMBL" id="GL945017">
    <property type="protein sequence ID" value="EGN57348.1"/>
    <property type="molecule type" value="Genomic_DNA"/>
</dbReference>
<evidence type="ECO:0000313" key="5">
    <source>
        <dbReference type="Proteomes" id="UP000002772"/>
    </source>
</evidence>
<dbReference type="EMBL" id="GL945017">
    <property type="protein sequence ID" value="EGN57475.1"/>
    <property type="molecule type" value="Genomic_DNA"/>
</dbReference>
<feature type="domain" description="Transposase IS204/IS1001/IS1096/IS1165 DDE" evidence="2">
    <location>
        <begin position="51"/>
        <end position="351"/>
    </location>
</feature>